<gene>
    <name evidence="4" type="ORF">Pfra01_001562400</name>
</gene>
<evidence type="ECO:0000313" key="5">
    <source>
        <dbReference type="Proteomes" id="UP001165121"/>
    </source>
</evidence>
<feature type="region of interest" description="Disordered" evidence="2">
    <location>
        <begin position="257"/>
        <end position="292"/>
    </location>
</feature>
<evidence type="ECO:0000259" key="3">
    <source>
        <dbReference type="PROSITE" id="PS50158"/>
    </source>
</evidence>
<sequence length="562" mass="63200">MKYTNEGVPKNWNGKDWQTYKWAMMNVFKENKDIAVGDLTKAMLASANAEKQEEFEVKQLKIMRLIGTSVPPDVLQQIRDKETGSEMWTELCNLYEGKQNEAIQAYTIRRLENELWNVKLATGGDANLHLCKMFNLKTELRDLQHTIADNTMVDMLLKSLPDQIEFERLKSSVYYGADPSVYTPKRVRELILAASARQKEFRGKRSERNGSYGGNRGVHCRGSDQDQGEQRRASGSKETRQCYVCGSDKHLKVDCPEKTKKQGGANDELKRKPRGNCTLSQESNAPLSQNIRDQGVVVGMMTETTEAHRDFNSPHGEEEQLRDHNGISVEALPDDNDHVVMESSSGWWYFDTASNSHVTGNFSDFVSFTADTTGLRSVRGVTPSIASRIAGVRTVALTTEIDGEQVEMCIDDVFFIPGAEYGLFTPGLAYAQGFDFTYDIATRNFTVMRERRIVAVVVPYEATWGFHATGPLGAGGPPTNQHLCNDTEAEGVASLKLWHERLCHTCPQYMKTMVDKELVQGMVLTQRKDDTCDACHLGKQKRKAYKKKLDRANQGTEPSCIR</sequence>
<dbReference type="Pfam" id="PF14223">
    <property type="entry name" value="Retrotran_gag_2"/>
    <property type="match status" value="1"/>
</dbReference>
<protein>
    <submittedName>
        <fullName evidence="4">Unnamed protein product</fullName>
    </submittedName>
</protein>
<dbReference type="EMBL" id="BSXT01001717">
    <property type="protein sequence ID" value="GMF44617.1"/>
    <property type="molecule type" value="Genomic_DNA"/>
</dbReference>
<feature type="compositionally biased region" description="Basic and acidic residues" evidence="2">
    <location>
        <begin position="198"/>
        <end position="208"/>
    </location>
</feature>
<dbReference type="AlphaFoldDB" id="A0A9W6XSY9"/>
<dbReference type="InterPro" id="IPR036875">
    <property type="entry name" value="Znf_CCHC_sf"/>
</dbReference>
<evidence type="ECO:0000256" key="1">
    <source>
        <dbReference type="PROSITE-ProRule" id="PRU00047"/>
    </source>
</evidence>
<proteinExistence type="predicted"/>
<organism evidence="4 5">
    <name type="scientific">Phytophthora fragariaefolia</name>
    <dbReference type="NCBI Taxonomy" id="1490495"/>
    <lineage>
        <taxon>Eukaryota</taxon>
        <taxon>Sar</taxon>
        <taxon>Stramenopiles</taxon>
        <taxon>Oomycota</taxon>
        <taxon>Peronosporomycetes</taxon>
        <taxon>Peronosporales</taxon>
        <taxon>Peronosporaceae</taxon>
        <taxon>Phytophthora</taxon>
    </lineage>
</organism>
<dbReference type="InterPro" id="IPR025724">
    <property type="entry name" value="GAG-pre-integrase_dom"/>
</dbReference>
<comment type="caution">
    <text evidence="4">The sequence shown here is derived from an EMBL/GenBank/DDBJ whole genome shotgun (WGS) entry which is preliminary data.</text>
</comment>
<dbReference type="OrthoDB" id="122197at2759"/>
<keyword evidence="5" id="KW-1185">Reference proteome</keyword>
<reference evidence="4" key="1">
    <citation type="submission" date="2023-04" db="EMBL/GenBank/DDBJ databases">
        <title>Phytophthora fragariaefolia NBRC 109709.</title>
        <authorList>
            <person name="Ichikawa N."/>
            <person name="Sato H."/>
            <person name="Tonouchi N."/>
        </authorList>
    </citation>
    <scope>NUCLEOTIDE SEQUENCE</scope>
    <source>
        <strain evidence="4">NBRC 109709</strain>
    </source>
</reference>
<dbReference type="GO" id="GO:0003676">
    <property type="term" value="F:nucleic acid binding"/>
    <property type="evidence" value="ECO:0007669"/>
    <property type="project" value="InterPro"/>
</dbReference>
<dbReference type="GO" id="GO:0008270">
    <property type="term" value="F:zinc ion binding"/>
    <property type="evidence" value="ECO:0007669"/>
    <property type="project" value="UniProtKB-KW"/>
</dbReference>
<dbReference type="Pfam" id="PF13976">
    <property type="entry name" value="gag_pre-integrs"/>
    <property type="match status" value="1"/>
</dbReference>
<accession>A0A9W6XSY9</accession>
<feature type="region of interest" description="Disordered" evidence="2">
    <location>
        <begin position="198"/>
        <end position="239"/>
    </location>
</feature>
<evidence type="ECO:0000256" key="2">
    <source>
        <dbReference type="SAM" id="MobiDB-lite"/>
    </source>
</evidence>
<feature type="compositionally biased region" description="Basic and acidic residues" evidence="2">
    <location>
        <begin position="221"/>
        <end position="239"/>
    </location>
</feature>
<dbReference type="SUPFAM" id="SSF57756">
    <property type="entry name" value="Retrovirus zinc finger-like domains"/>
    <property type="match status" value="1"/>
</dbReference>
<evidence type="ECO:0000313" key="4">
    <source>
        <dbReference type="EMBL" id="GMF44617.1"/>
    </source>
</evidence>
<feature type="compositionally biased region" description="Polar residues" evidence="2">
    <location>
        <begin position="277"/>
        <end position="292"/>
    </location>
</feature>
<keyword evidence="1" id="KW-0479">Metal-binding</keyword>
<dbReference type="InterPro" id="IPR001878">
    <property type="entry name" value="Znf_CCHC"/>
</dbReference>
<dbReference type="PROSITE" id="PS50158">
    <property type="entry name" value="ZF_CCHC"/>
    <property type="match status" value="1"/>
</dbReference>
<keyword evidence="1" id="KW-0863">Zinc-finger</keyword>
<dbReference type="Proteomes" id="UP001165121">
    <property type="component" value="Unassembled WGS sequence"/>
</dbReference>
<name>A0A9W6XSY9_9STRA</name>
<feature type="domain" description="CCHC-type" evidence="3">
    <location>
        <begin position="242"/>
        <end position="257"/>
    </location>
</feature>
<keyword evidence="1" id="KW-0862">Zinc</keyword>